<dbReference type="InterPro" id="IPR037914">
    <property type="entry name" value="SpoVT-AbrB_sf"/>
</dbReference>
<name>A0A1F7RW37_9BACT</name>
<evidence type="ECO:0000256" key="1">
    <source>
        <dbReference type="PROSITE-ProRule" id="PRU01076"/>
    </source>
</evidence>
<dbReference type="Gene3D" id="2.10.260.10">
    <property type="match status" value="1"/>
</dbReference>
<dbReference type="SMART" id="SM00966">
    <property type="entry name" value="SpoVT_AbrB"/>
    <property type="match status" value="1"/>
</dbReference>
<dbReference type="SUPFAM" id="SSF89447">
    <property type="entry name" value="AbrB/MazE/MraZ-like"/>
    <property type="match status" value="1"/>
</dbReference>
<dbReference type="GO" id="GO:0003677">
    <property type="term" value="F:DNA binding"/>
    <property type="evidence" value="ECO:0007669"/>
    <property type="project" value="UniProtKB-UniRule"/>
</dbReference>
<gene>
    <name evidence="3" type="ORF">A2149_08555</name>
</gene>
<proteinExistence type="predicted"/>
<evidence type="ECO:0000313" key="3">
    <source>
        <dbReference type="EMBL" id="OGL45224.1"/>
    </source>
</evidence>
<feature type="domain" description="SpoVT-AbrB" evidence="2">
    <location>
        <begin position="1"/>
        <end position="46"/>
    </location>
</feature>
<protein>
    <recommendedName>
        <fullName evidence="2">SpoVT-AbrB domain-containing protein</fullName>
    </recommendedName>
</protein>
<evidence type="ECO:0000259" key="2">
    <source>
        <dbReference type="PROSITE" id="PS51740"/>
    </source>
</evidence>
<dbReference type="Proteomes" id="UP000178435">
    <property type="component" value="Unassembled WGS sequence"/>
</dbReference>
<accession>A0A1F7RW37</accession>
<keyword evidence="1" id="KW-0238">DNA-binding</keyword>
<dbReference type="InterPro" id="IPR007159">
    <property type="entry name" value="SpoVT-AbrB_dom"/>
</dbReference>
<sequence length="86" mass="9922">MTITKLKAKNQITLPKEIVKKLNLKPNELFTVDVEGNCIKLIPVELEPKYTPQELDAIDKIVEKEKGKAKTVKAGDEVRRYLRNFR</sequence>
<comment type="caution">
    <text evidence="3">The sequence shown here is derived from an EMBL/GenBank/DDBJ whole genome shotgun (WGS) entry which is preliminary data.</text>
</comment>
<dbReference type="Pfam" id="PF04014">
    <property type="entry name" value="MazE_antitoxin"/>
    <property type="match status" value="1"/>
</dbReference>
<reference evidence="3 4" key="1">
    <citation type="journal article" date="2016" name="Nat. Commun.">
        <title>Thousands of microbial genomes shed light on interconnected biogeochemical processes in an aquifer system.</title>
        <authorList>
            <person name="Anantharaman K."/>
            <person name="Brown C.T."/>
            <person name="Hug L.A."/>
            <person name="Sharon I."/>
            <person name="Castelle C.J."/>
            <person name="Probst A.J."/>
            <person name="Thomas B.C."/>
            <person name="Singh A."/>
            <person name="Wilkins M.J."/>
            <person name="Karaoz U."/>
            <person name="Brodie E.L."/>
            <person name="Williams K.H."/>
            <person name="Hubbard S.S."/>
            <person name="Banfield J.F."/>
        </authorList>
    </citation>
    <scope>NUCLEOTIDE SEQUENCE [LARGE SCALE GENOMIC DNA]</scope>
</reference>
<dbReference type="PROSITE" id="PS51740">
    <property type="entry name" value="SPOVT_ABRB"/>
    <property type="match status" value="1"/>
</dbReference>
<organism evidence="3 4">
    <name type="scientific">Candidatus Schekmanbacteria bacterium RBG_16_38_11</name>
    <dbReference type="NCBI Taxonomy" id="1817880"/>
    <lineage>
        <taxon>Bacteria</taxon>
        <taxon>Candidatus Schekmaniibacteriota</taxon>
    </lineage>
</organism>
<dbReference type="NCBIfam" id="TIGR01439">
    <property type="entry name" value="lp_hng_hel_AbrB"/>
    <property type="match status" value="1"/>
</dbReference>
<dbReference type="AlphaFoldDB" id="A0A1F7RW37"/>
<evidence type="ECO:0000313" key="4">
    <source>
        <dbReference type="Proteomes" id="UP000178435"/>
    </source>
</evidence>
<dbReference type="EMBL" id="MGDF01000103">
    <property type="protein sequence ID" value="OGL45224.1"/>
    <property type="molecule type" value="Genomic_DNA"/>
</dbReference>